<dbReference type="EMBL" id="SMAR01000010">
    <property type="protein sequence ID" value="TCT40152.1"/>
    <property type="molecule type" value="Genomic_DNA"/>
</dbReference>
<dbReference type="Pfam" id="PF26368">
    <property type="entry name" value="OMP10"/>
    <property type="match status" value="1"/>
</dbReference>
<dbReference type="Proteomes" id="UP000295097">
    <property type="component" value="Unassembled WGS sequence"/>
</dbReference>
<feature type="compositionally biased region" description="Low complexity" evidence="8">
    <location>
        <begin position="180"/>
        <end position="194"/>
    </location>
</feature>
<keyword evidence="10" id="KW-1185">Reference proteome</keyword>
<evidence type="ECO:0000313" key="9">
    <source>
        <dbReference type="EMBL" id="TCT40152.1"/>
    </source>
</evidence>
<comment type="subcellular location">
    <subcellularLocation>
        <location evidence="1">Cell outer membrane</location>
        <topology evidence="1">Lipid-anchor</topology>
    </subcellularLocation>
</comment>
<feature type="compositionally biased region" description="Polar residues" evidence="8">
    <location>
        <begin position="195"/>
        <end position="207"/>
    </location>
</feature>
<keyword evidence="4" id="KW-0564">Palmitate</keyword>
<keyword evidence="3" id="KW-0472">Membrane</keyword>
<name>A0A4R3NUV3_9HYPH</name>
<dbReference type="InterPro" id="IPR049857">
    <property type="entry name" value="Omp10-like"/>
</dbReference>
<sequence length="207" mass="21695">MKQFRLSAHKKTIRIAAVAGAVIVAGCSTYSTPQYNPGSVRPQVPTSAIDGRWLDKNGIISNFSAGRFETRTADSNQILATGSYTEVAGNVVEIDLTSVLRQTRSRVNCSVISDYLMNCTPSQGDKFSLYKPSTAPYGFTLADAPAAIANAANANGQQVPGQQVPGQPVSGQPMTGQPAMSGTMSSPVSSSSMSNTGFPSTSMNANY</sequence>
<evidence type="ECO:0000256" key="8">
    <source>
        <dbReference type="SAM" id="MobiDB-lite"/>
    </source>
</evidence>
<evidence type="ECO:0000256" key="3">
    <source>
        <dbReference type="ARBA" id="ARBA00023136"/>
    </source>
</evidence>
<keyword evidence="6" id="KW-0449">Lipoprotein</keyword>
<evidence type="ECO:0000256" key="6">
    <source>
        <dbReference type="ARBA" id="ARBA00023288"/>
    </source>
</evidence>
<comment type="similarity">
    <text evidence="7">Belongs to the rhizobiaceae omp10 lipoprotein family.</text>
</comment>
<accession>A0A4R3NUV3</accession>
<feature type="region of interest" description="Disordered" evidence="8">
    <location>
        <begin position="154"/>
        <end position="207"/>
    </location>
</feature>
<dbReference type="OrthoDB" id="7889062at2"/>
<protein>
    <recommendedName>
        <fullName evidence="11">Outer membrane lipoprotein</fullName>
    </recommendedName>
</protein>
<feature type="compositionally biased region" description="Low complexity" evidence="8">
    <location>
        <begin position="154"/>
        <end position="173"/>
    </location>
</feature>
<evidence type="ECO:0000256" key="1">
    <source>
        <dbReference type="ARBA" id="ARBA00004459"/>
    </source>
</evidence>
<reference evidence="9 10" key="1">
    <citation type="submission" date="2019-03" db="EMBL/GenBank/DDBJ databases">
        <title>Freshwater and sediment microbial communities from various areas in North America, analyzing microbe dynamics in response to fracking.</title>
        <authorList>
            <person name="Lamendella R."/>
        </authorList>
    </citation>
    <scope>NUCLEOTIDE SEQUENCE [LARGE SCALE GENOMIC DNA]</scope>
    <source>
        <strain evidence="9 10">175.2</strain>
    </source>
</reference>
<dbReference type="AlphaFoldDB" id="A0A4R3NUV3"/>
<evidence type="ECO:0000313" key="10">
    <source>
        <dbReference type="Proteomes" id="UP000295097"/>
    </source>
</evidence>
<organism evidence="9 10">
    <name type="scientific">Martelella mediterranea</name>
    <dbReference type="NCBI Taxonomy" id="293089"/>
    <lineage>
        <taxon>Bacteria</taxon>
        <taxon>Pseudomonadati</taxon>
        <taxon>Pseudomonadota</taxon>
        <taxon>Alphaproteobacteria</taxon>
        <taxon>Hyphomicrobiales</taxon>
        <taxon>Aurantimonadaceae</taxon>
        <taxon>Martelella</taxon>
    </lineage>
</organism>
<keyword evidence="5" id="KW-0998">Cell outer membrane</keyword>
<comment type="caution">
    <text evidence="9">The sequence shown here is derived from an EMBL/GenBank/DDBJ whole genome shotgun (WGS) entry which is preliminary data.</text>
</comment>
<keyword evidence="2" id="KW-0732">Signal</keyword>
<proteinExistence type="inferred from homology"/>
<dbReference type="PROSITE" id="PS51257">
    <property type="entry name" value="PROKAR_LIPOPROTEIN"/>
    <property type="match status" value="1"/>
</dbReference>
<gene>
    <name evidence="9" type="ORF">EDC90_10103</name>
</gene>
<evidence type="ECO:0000256" key="5">
    <source>
        <dbReference type="ARBA" id="ARBA00023237"/>
    </source>
</evidence>
<evidence type="ECO:0008006" key="11">
    <source>
        <dbReference type="Google" id="ProtNLM"/>
    </source>
</evidence>
<evidence type="ECO:0000256" key="2">
    <source>
        <dbReference type="ARBA" id="ARBA00022729"/>
    </source>
</evidence>
<dbReference type="RefSeq" id="WP_132310494.1">
    <property type="nucleotide sequence ID" value="NZ_SMAR01000010.1"/>
</dbReference>
<evidence type="ECO:0000256" key="7">
    <source>
        <dbReference type="ARBA" id="ARBA00044505"/>
    </source>
</evidence>
<evidence type="ECO:0000256" key="4">
    <source>
        <dbReference type="ARBA" id="ARBA00023139"/>
    </source>
</evidence>